<sequence>MTVLIFTRFTKMRNLMNIDNFGTVRGLLNIIQRSDVISKSYSTDAIQQIISDKPDKFSERKINKAMKVYLERSREYKQFMEKQIAEYNIGKRHLAKIMGEDPDNFTEADIDRAITYLFPSGLYDKQAKPMMIDPTKMYETRKEAEFDEAGRPHHFLFYTLNPNYYEVLHEIVGSLNRLDKIEDQMLAKKIQPSSQDKLDIVESQWIGKPELEKILGEEIKDKDFEYFIKSMDRLIQHPVSKHAESFIMKFRKKLLFINQHLVVPKPEYDSDNRPFILVEKCARKNARGQVKVIGNGSGKITINGQDITSFNDIQCREQSLRSQSRDNAYKKLDSSSVLIESSDRTTGS</sequence>
<evidence type="ECO:0000313" key="2">
    <source>
        <dbReference type="Proteomes" id="UP001177670"/>
    </source>
</evidence>
<protein>
    <recommendedName>
        <fullName evidence="3">28S ribosomal protein S9, mitochondrial</fullName>
    </recommendedName>
</protein>
<proteinExistence type="predicted"/>
<accession>A0AA40GDM7</accession>
<evidence type="ECO:0000313" key="1">
    <source>
        <dbReference type="EMBL" id="KAK1135795.1"/>
    </source>
</evidence>
<gene>
    <name evidence="1" type="ORF">K0M31_000369</name>
</gene>
<dbReference type="Proteomes" id="UP001177670">
    <property type="component" value="Unassembled WGS sequence"/>
</dbReference>
<keyword evidence="2" id="KW-1185">Reference proteome</keyword>
<comment type="caution">
    <text evidence="1">The sequence shown here is derived from an EMBL/GenBank/DDBJ whole genome shotgun (WGS) entry which is preliminary data.</text>
</comment>
<name>A0AA40GDM7_9HYME</name>
<evidence type="ECO:0008006" key="3">
    <source>
        <dbReference type="Google" id="ProtNLM"/>
    </source>
</evidence>
<dbReference type="AlphaFoldDB" id="A0AA40GDM7"/>
<organism evidence="1 2">
    <name type="scientific">Melipona bicolor</name>
    <dbReference type="NCBI Taxonomy" id="60889"/>
    <lineage>
        <taxon>Eukaryota</taxon>
        <taxon>Metazoa</taxon>
        <taxon>Ecdysozoa</taxon>
        <taxon>Arthropoda</taxon>
        <taxon>Hexapoda</taxon>
        <taxon>Insecta</taxon>
        <taxon>Pterygota</taxon>
        <taxon>Neoptera</taxon>
        <taxon>Endopterygota</taxon>
        <taxon>Hymenoptera</taxon>
        <taxon>Apocrita</taxon>
        <taxon>Aculeata</taxon>
        <taxon>Apoidea</taxon>
        <taxon>Anthophila</taxon>
        <taxon>Apidae</taxon>
        <taxon>Melipona</taxon>
    </lineage>
</organism>
<dbReference type="EMBL" id="JAHYIQ010000001">
    <property type="protein sequence ID" value="KAK1135795.1"/>
    <property type="molecule type" value="Genomic_DNA"/>
</dbReference>
<reference evidence="1" key="1">
    <citation type="submission" date="2021-10" db="EMBL/GenBank/DDBJ databases">
        <title>Melipona bicolor Genome sequencing and assembly.</title>
        <authorList>
            <person name="Araujo N.S."/>
            <person name="Arias M.C."/>
        </authorList>
    </citation>
    <scope>NUCLEOTIDE SEQUENCE</scope>
    <source>
        <strain evidence="1">USP_2M_L1-L4_2017</strain>
        <tissue evidence="1">Whole body</tissue>
    </source>
</reference>